<dbReference type="InterPro" id="IPR029044">
    <property type="entry name" value="Nucleotide-diphossugar_trans"/>
</dbReference>
<comment type="caution">
    <text evidence="2">The sequence shown here is derived from an EMBL/GenBank/DDBJ whole genome shotgun (WGS) entry which is preliminary data.</text>
</comment>
<dbReference type="InterPro" id="IPR050834">
    <property type="entry name" value="Glycosyltransf_2"/>
</dbReference>
<dbReference type="Gene3D" id="3.90.550.10">
    <property type="entry name" value="Spore Coat Polysaccharide Biosynthesis Protein SpsA, Chain A"/>
    <property type="match status" value="1"/>
</dbReference>
<sequence>MEPVNNQPASFGQGRINTCDIILPTYKKDQSLKQALSALHAQIIPHHWAVRVIVCDDGSPSASQDIVDGFVWTRQWIAPFVIPLAHVGRARARNAGIAKATADIILFLADDILLRQGSLNAHLVFHENNPDAHAAAVGWVLWDPRIRPTPFMEWMTHGGQQNNYDALLGQAECDAHSYFYGSHVSVKRALMQGDVFSEKFTAYGWEDLELGGRLQAKGMRLSVLQSASALHAHWYGAEELLLRQQMIGAQKYLVNTNTARIVRHALYQLSGTRFLCILIMKIWGNKLNIPSFFQFVIAGEFWYGVHHANKVLKRKKQ</sequence>
<dbReference type="PANTHER" id="PTHR43685:SF3">
    <property type="entry name" value="SLR2126 PROTEIN"/>
    <property type="match status" value="1"/>
</dbReference>
<dbReference type="EMBL" id="MHHS01000030">
    <property type="protein sequence ID" value="OGY36733.1"/>
    <property type="molecule type" value="Genomic_DNA"/>
</dbReference>
<dbReference type="InterPro" id="IPR001173">
    <property type="entry name" value="Glyco_trans_2-like"/>
</dbReference>
<dbReference type="CDD" id="cd00761">
    <property type="entry name" value="Glyco_tranf_GTA_type"/>
    <property type="match status" value="1"/>
</dbReference>
<evidence type="ECO:0000313" key="3">
    <source>
        <dbReference type="Proteomes" id="UP000177941"/>
    </source>
</evidence>
<dbReference type="Proteomes" id="UP000177941">
    <property type="component" value="Unassembled WGS sequence"/>
</dbReference>
<gene>
    <name evidence="2" type="ORF">A3E36_04135</name>
</gene>
<organism evidence="2 3">
    <name type="scientific">Candidatus Andersenbacteria bacterium RIFCSPHIGHO2_12_FULL_45_11b</name>
    <dbReference type="NCBI Taxonomy" id="1797282"/>
    <lineage>
        <taxon>Bacteria</taxon>
        <taxon>Candidatus Anderseniibacteriota</taxon>
    </lineage>
</organism>
<proteinExistence type="predicted"/>
<name>A0A1G1X9P3_9BACT</name>
<evidence type="ECO:0000259" key="1">
    <source>
        <dbReference type="Pfam" id="PF00535"/>
    </source>
</evidence>
<dbReference type="SUPFAM" id="SSF53448">
    <property type="entry name" value="Nucleotide-diphospho-sugar transferases"/>
    <property type="match status" value="1"/>
</dbReference>
<dbReference type="Pfam" id="PF00535">
    <property type="entry name" value="Glycos_transf_2"/>
    <property type="match status" value="1"/>
</dbReference>
<evidence type="ECO:0000313" key="2">
    <source>
        <dbReference type="EMBL" id="OGY36733.1"/>
    </source>
</evidence>
<accession>A0A1G1X9P3</accession>
<dbReference type="AlphaFoldDB" id="A0A1G1X9P3"/>
<protein>
    <recommendedName>
        <fullName evidence="1">Glycosyltransferase 2-like domain-containing protein</fullName>
    </recommendedName>
</protein>
<dbReference type="PANTHER" id="PTHR43685">
    <property type="entry name" value="GLYCOSYLTRANSFERASE"/>
    <property type="match status" value="1"/>
</dbReference>
<reference evidence="2 3" key="1">
    <citation type="journal article" date="2016" name="Nat. Commun.">
        <title>Thousands of microbial genomes shed light on interconnected biogeochemical processes in an aquifer system.</title>
        <authorList>
            <person name="Anantharaman K."/>
            <person name="Brown C.T."/>
            <person name="Hug L.A."/>
            <person name="Sharon I."/>
            <person name="Castelle C.J."/>
            <person name="Probst A.J."/>
            <person name="Thomas B.C."/>
            <person name="Singh A."/>
            <person name="Wilkins M.J."/>
            <person name="Karaoz U."/>
            <person name="Brodie E.L."/>
            <person name="Williams K.H."/>
            <person name="Hubbard S.S."/>
            <person name="Banfield J.F."/>
        </authorList>
    </citation>
    <scope>NUCLEOTIDE SEQUENCE [LARGE SCALE GENOMIC DNA]</scope>
</reference>
<feature type="domain" description="Glycosyltransferase 2-like" evidence="1">
    <location>
        <begin position="21"/>
        <end position="136"/>
    </location>
</feature>